<keyword evidence="3" id="KW-0963">Cytoplasm</keyword>
<dbReference type="RefSeq" id="WP_157297077.1">
    <property type="nucleotide sequence ID" value="NZ_JBHTCT010000030.1"/>
</dbReference>
<comment type="subcellular location">
    <subcellularLocation>
        <location evidence="1">Cytoplasm</location>
    </subcellularLocation>
</comment>
<dbReference type="EMBL" id="JBHTCT010000030">
    <property type="protein sequence ID" value="MFC7365436.1"/>
    <property type="molecule type" value="Genomic_DNA"/>
</dbReference>
<name>A0ABW2NL54_9BACL</name>
<dbReference type="InterPro" id="IPR036163">
    <property type="entry name" value="HMA_dom_sf"/>
</dbReference>
<dbReference type="Proteomes" id="UP001596483">
    <property type="component" value="Unassembled WGS sequence"/>
</dbReference>
<evidence type="ECO:0000256" key="3">
    <source>
        <dbReference type="ARBA" id="ARBA00022490"/>
    </source>
</evidence>
<comment type="caution">
    <text evidence="8">The sequence shown here is derived from an EMBL/GenBank/DDBJ whole genome shotgun (WGS) entry which is preliminary data.</text>
</comment>
<gene>
    <name evidence="8" type="primary">copZ</name>
    <name evidence="8" type="ORF">ACFQQH_09940</name>
</gene>
<dbReference type="PANTHER" id="PTHR46594">
    <property type="entry name" value="P-TYPE CATION-TRANSPORTING ATPASE"/>
    <property type="match status" value="1"/>
</dbReference>
<dbReference type="NCBIfam" id="TIGR00003">
    <property type="entry name" value="copper ion binding protein"/>
    <property type="match status" value="1"/>
</dbReference>
<evidence type="ECO:0000256" key="1">
    <source>
        <dbReference type="ARBA" id="ARBA00004496"/>
    </source>
</evidence>
<organism evidence="8 9">
    <name type="scientific">Bhargavaea changchunensis</name>
    <dbReference type="NCBI Taxonomy" id="2134037"/>
    <lineage>
        <taxon>Bacteria</taxon>
        <taxon>Bacillati</taxon>
        <taxon>Bacillota</taxon>
        <taxon>Bacilli</taxon>
        <taxon>Bacillales</taxon>
        <taxon>Caryophanaceae</taxon>
        <taxon>Bhargavaea</taxon>
    </lineage>
</organism>
<proteinExistence type="predicted"/>
<keyword evidence="9" id="KW-1185">Reference proteome</keyword>
<evidence type="ECO:0000256" key="4">
    <source>
        <dbReference type="ARBA" id="ARBA00022723"/>
    </source>
</evidence>
<dbReference type="Pfam" id="PF00403">
    <property type="entry name" value="HMA"/>
    <property type="match status" value="1"/>
</dbReference>
<dbReference type="NCBIfam" id="NF033795">
    <property type="entry name" value="chaper_CopZ_Bs"/>
    <property type="match status" value="1"/>
</dbReference>
<dbReference type="InterPro" id="IPR000428">
    <property type="entry name" value="Cu-bd"/>
</dbReference>
<dbReference type="InterPro" id="IPR006121">
    <property type="entry name" value="HMA_dom"/>
</dbReference>
<evidence type="ECO:0000256" key="5">
    <source>
        <dbReference type="ARBA" id="ARBA00023008"/>
    </source>
</evidence>
<dbReference type="CDD" id="cd00371">
    <property type="entry name" value="HMA"/>
    <property type="match status" value="1"/>
</dbReference>
<reference evidence="9" key="1">
    <citation type="journal article" date="2019" name="Int. J. Syst. Evol. Microbiol.">
        <title>The Global Catalogue of Microorganisms (GCM) 10K type strain sequencing project: providing services to taxonomists for standard genome sequencing and annotation.</title>
        <authorList>
            <consortium name="The Broad Institute Genomics Platform"/>
            <consortium name="The Broad Institute Genome Sequencing Center for Infectious Disease"/>
            <person name="Wu L."/>
            <person name="Ma J."/>
        </authorList>
    </citation>
    <scope>NUCLEOTIDE SEQUENCE [LARGE SCALE GENOMIC DNA]</scope>
    <source>
        <strain evidence="9">JCM 4738</strain>
    </source>
</reference>
<dbReference type="PANTHER" id="PTHR46594:SF4">
    <property type="entry name" value="P-TYPE CATION-TRANSPORTING ATPASE"/>
    <property type="match status" value="1"/>
</dbReference>
<feature type="domain" description="HMA" evidence="7">
    <location>
        <begin position="2"/>
        <end position="68"/>
    </location>
</feature>
<evidence type="ECO:0000313" key="8">
    <source>
        <dbReference type="EMBL" id="MFC7365436.1"/>
    </source>
</evidence>
<dbReference type="SUPFAM" id="SSF55008">
    <property type="entry name" value="HMA, heavy metal-associated domain"/>
    <property type="match status" value="1"/>
</dbReference>
<dbReference type="PRINTS" id="PR00944">
    <property type="entry name" value="CUEXPORT"/>
</dbReference>
<evidence type="ECO:0000259" key="7">
    <source>
        <dbReference type="PROSITE" id="PS50846"/>
    </source>
</evidence>
<protein>
    <recommendedName>
        <fullName evidence="2">Copper chaperone CopZ</fullName>
    </recommendedName>
</protein>
<keyword evidence="6" id="KW-0143">Chaperone</keyword>
<dbReference type="InterPro" id="IPR049740">
    <property type="entry name" value="CopZ"/>
</dbReference>
<sequence length="68" mass="7365">MKEITLDVRGMSCGHCVNAIEGSVGELQGVRHVKVDLQKAQLSLSYDESAVSLSEIQEAIEDQGYEVA</sequence>
<dbReference type="InterPro" id="IPR017969">
    <property type="entry name" value="Heavy-metal-associated_CS"/>
</dbReference>
<dbReference type="PROSITE" id="PS50846">
    <property type="entry name" value="HMA_2"/>
    <property type="match status" value="1"/>
</dbReference>
<dbReference type="PROSITE" id="PS01047">
    <property type="entry name" value="HMA_1"/>
    <property type="match status" value="1"/>
</dbReference>
<accession>A0ABW2NL54</accession>
<evidence type="ECO:0000256" key="6">
    <source>
        <dbReference type="ARBA" id="ARBA00023186"/>
    </source>
</evidence>
<keyword evidence="5" id="KW-0186">Copper</keyword>
<keyword evidence="4" id="KW-0479">Metal-binding</keyword>
<dbReference type="InterPro" id="IPR006122">
    <property type="entry name" value="HMA_Cu_ion-bd"/>
</dbReference>
<evidence type="ECO:0000256" key="2">
    <source>
        <dbReference type="ARBA" id="ARBA00015313"/>
    </source>
</evidence>
<evidence type="ECO:0000313" key="9">
    <source>
        <dbReference type="Proteomes" id="UP001596483"/>
    </source>
</evidence>
<dbReference type="Gene3D" id="3.30.70.100">
    <property type="match status" value="1"/>
</dbReference>